<protein>
    <submittedName>
        <fullName evidence="1">Uncharacterized protein</fullName>
    </submittedName>
</protein>
<evidence type="ECO:0000313" key="1">
    <source>
        <dbReference type="EMBL" id="CAG7831346.1"/>
    </source>
</evidence>
<accession>A0A8J2Q2W8</accession>
<dbReference type="Proteomes" id="UP000708208">
    <property type="component" value="Unassembled WGS sequence"/>
</dbReference>
<gene>
    <name evidence="1" type="ORF">AFUS01_LOCUS41094</name>
</gene>
<comment type="caution">
    <text evidence="1">The sequence shown here is derived from an EMBL/GenBank/DDBJ whole genome shotgun (WGS) entry which is preliminary data.</text>
</comment>
<dbReference type="AlphaFoldDB" id="A0A8J2Q2W8"/>
<organism evidence="1 2">
    <name type="scientific">Allacma fusca</name>
    <dbReference type="NCBI Taxonomy" id="39272"/>
    <lineage>
        <taxon>Eukaryota</taxon>
        <taxon>Metazoa</taxon>
        <taxon>Ecdysozoa</taxon>
        <taxon>Arthropoda</taxon>
        <taxon>Hexapoda</taxon>
        <taxon>Collembola</taxon>
        <taxon>Symphypleona</taxon>
        <taxon>Sminthuridae</taxon>
        <taxon>Allacma</taxon>
    </lineage>
</organism>
<evidence type="ECO:0000313" key="2">
    <source>
        <dbReference type="Proteomes" id="UP000708208"/>
    </source>
</evidence>
<dbReference type="EMBL" id="CAJVCH010560064">
    <property type="protein sequence ID" value="CAG7831346.1"/>
    <property type="molecule type" value="Genomic_DNA"/>
</dbReference>
<name>A0A8J2Q2W8_9HEXA</name>
<sequence>NPTLKARLLNALGCAKEGSIVDALLLDAITPESGIADSDRTLLLQKLASHPSGRSAILPFINGNLGNNLLTPDVYARVISSVSVYVSL</sequence>
<feature type="non-terminal residue" evidence="1">
    <location>
        <position position="88"/>
    </location>
</feature>
<keyword evidence="2" id="KW-1185">Reference proteome</keyword>
<reference evidence="1" key="1">
    <citation type="submission" date="2021-06" db="EMBL/GenBank/DDBJ databases">
        <authorList>
            <person name="Hodson N. C."/>
            <person name="Mongue J. A."/>
            <person name="Jaron S. K."/>
        </authorList>
    </citation>
    <scope>NUCLEOTIDE SEQUENCE</scope>
</reference>
<proteinExistence type="predicted"/>
<feature type="non-terminal residue" evidence="1">
    <location>
        <position position="1"/>
    </location>
</feature>